<dbReference type="Pfam" id="PF00512">
    <property type="entry name" value="HisKA"/>
    <property type="match status" value="1"/>
</dbReference>
<evidence type="ECO:0000256" key="3">
    <source>
        <dbReference type="ARBA" id="ARBA00012438"/>
    </source>
</evidence>
<dbReference type="AlphaFoldDB" id="A0A7X3FUT2"/>
<comment type="caution">
    <text evidence="12">The sequence shown here is derived from an EMBL/GenBank/DDBJ whole genome shotgun (WGS) entry which is preliminary data.</text>
</comment>
<dbReference type="Pfam" id="PF08447">
    <property type="entry name" value="PAS_3"/>
    <property type="match status" value="1"/>
</dbReference>
<name>A0A7X3FUT2_9BURK</name>
<feature type="domain" description="PAC" evidence="10">
    <location>
        <begin position="432"/>
        <end position="484"/>
    </location>
</feature>
<dbReference type="InterPro" id="IPR013655">
    <property type="entry name" value="PAS_fold_3"/>
</dbReference>
<dbReference type="Pfam" id="PF02518">
    <property type="entry name" value="HATPase_c"/>
    <property type="match status" value="1"/>
</dbReference>
<feature type="domain" description="Histidine kinase" evidence="9">
    <location>
        <begin position="620"/>
        <end position="838"/>
    </location>
</feature>
<protein>
    <recommendedName>
        <fullName evidence="3">histidine kinase</fullName>
        <ecNumber evidence="3">2.7.13.3</ecNumber>
    </recommendedName>
</protein>
<dbReference type="CDD" id="cd06225">
    <property type="entry name" value="HAMP"/>
    <property type="match status" value="1"/>
</dbReference>
<dbReference type="NCBIfam" id="TIGR00229">
    <property type="entry name" value="sensory_box"/>
    <property type="match status" value="2"/>
</dbReference>
<comment type="catalytic activity">
    <reaction evidence="1">
        <text>ATP + protein L-histidine = ADP + protein N-phospho-L-histidine.</text>
        <dbReference type="EC" id="2.7.13.3"/>
    </reaction>
</comment>
<evidence type="ECO:0000256" key="5">
    <source>
        <dbReference type="ARBA" id="ARBA00022679"/>
    </source>
</evidence>
<dbReference type="InterPro" id="IPR036097">
    <property type="entry name" value="HisK_dim/P_sf"/>
</dbReference>
<dbReference type="GO" id="GO:0000155">
    <property type="term" value="F:phosphorelay sensor kinase activity"/>
    <property type="evidence" value="ECO:0007669"/>
    <property type="project" value="InterPro"/>
</dbReference>
<dbReference type="InterPro" id="IPR001610">
    <property type="entry name" value="PAC"/>
</dbReference>
<dbReference type="EMBL" id="WSES01000001">
    <property type="protein sequence ID" value="MVW58388.1"/>
    <property type="molecule type" value="Genomic_DNA"/>
</dbReference>
<dbReference type="CDD" id="cd00082">
    <property type="entry name" value="HisKA"/>
    <property type="match status" value="1"/>
</dbReference>
<dbReference type="InterPro" id="IPR000014">
    <property type="entry name" value="PAS"/>
</dbReference>
<dbReference type="InterPro" id="IPR052162">
    <property type="entry name" value="Sensor_kinase/Photoreceptor"/>
</dbReference>
<dbReference type="SUPFAM" id="SSF55874">
    <property type="entry name" value="ATPase domain of HSP90 chaperone/DNA topoisomerase II/histidine kinase"/>
    <property type="match status" value="1"/>
</dbReference>
<dbReference type="SUPFAM" id="SSF55785">
    <property type="entry name" value="PYP-like sensor domain (PAS domain)"/>
    <property type="match status" value="2"/>
</dbReference>
<evidence type="ECO:0000313" key="13">
    <source>
        <dbReference type="Proteomes" id="UP000443353"/>
    </source>
</evidence>
<dbReference type="CDD" id="cd00075">
    <property type="entry name" value="HATPase"/>
    <property type="match status" value="1"/>
</dbReference>
<dbReference type="EC" id="2.7.13.3" evidence="3"/>
<evidence type="ECO:0000256" key="8">
    <source>
        <dbReference type="SAM" id="Phobius"/>
    </source>
</evidence>
<gene>
    <name evidence="12" type="ORF">GPY61_00425</name>
</gene>
<dbReference type="InterPro" id="IPR005467">
    <property type="entry name" value="His_kinase_dom"/>
</dbReference>
<evidence type="ECO:0000256" key="2">
    <source>
        <dbReference type="ARBA" id="ARBA00004429"/>
    </source>
</evidence>
<dbReference type="FunFam" id="3.30.565.10:FF:000006">
    <property type="entry name" value="Sensor histidine kinase WalK"/>
    <property type="match status" value="1"/>
</dbReference>
<dbReference type="Proteomes" id="UP000443353">
    <property type="component" value="Unassembled WGS sequence"/>
</dbReference>
<dbReference type="Gene3D" id="1.10.287.130">
    <property type="match status" value="1"/>
</dbReference>
<dbReference type="PANTHER" id="PTHR43304:SF1">
    <property type="entry name" value="PAC DOMAIN-CONTAINING PROTEIN"/>
    <property type="match status" value="1"/>
</dbReference>
<keyword evidence="8" id="KW-0812">Transmembrane</keyword>
<feature type="domain" description="PAC" evidence="10">
    <location>
        <begin position="556"/>
        <end position="609"/>
    </location>
</feature>
<keyword evidence="8" id="KW-0472">Membrane</keyword>
<evidence type="ECO:0000256" key="4">
    <source>
        <dbReference type="ARBA" id="ARBA00022553"/>
    </source>
</evidence>
<feature type="domain" description="HAMP" evidence="11">
    <location>
        <begin position="302"/>
        <end position="354"/>
    </location>
</feature>
<keyword evidence="4" id="KW-0597">Phosphoprotein</keyword>
<feature type="transmembrane region" description="Helical" evidence="8">
    <location>
        <begin position="279"/>
        <end position="301"/>
    </location>
</feature>
<organism evidence="12 13">
    <name type="scientific">Massilia cellulosiltytica</name>
    <dbReference type="NCBI Taxonomy" id="2683234"/>
    <lineage>
        <taxon>Bacteria</taxon>
        <taxon>Pseudomonadati</taxon>
        <taxon>Pseudomonadota</taxon>
        <taxon>Betaproteobacteria</taxon>
        <taxon>Burkholderiales</taxon>
        <taxon>Oxalobacteraceae</taxon>
        <taxon>Telluria group</taxon>
        <taxon>Massilia</taxon>
    </lineage>
</organism>
<dbReference type="GO" id="GO:0005886">
    <property type="term" value="C:plasma membrane"/>
    <property type="evidence" value="ECO:0007669"/>
    <property type="project" value="UniProtKB-SubCell"/>
</dbReference>
<keyword evidence="13" id="KW-1185">Reference proteome</keyword>
<evidence type="ECO:0000256" key="7">
    <source>
        <dbReference type="SAM" id="Coils"/>
    </source>
</evidence>
<feature type="coiled-coil region" evidence="7">
    <location>
        <begin position="339"/>
        <end position="366"/>
    </location>
</feature>
<keyword evidence="8" id="KW-1133">Transmembrane helix</keyword>
<comment type="subcellular location">
    <subcellularLocation>
        <location evidence="2">Cell inner membrane</location>
        <topology evidence="2">Multi-pass membrane protein</topology>
    </subcellularLocation>
</comment>
<dbReference type="CDD" id="cd00130">
    <property type="entry name" value="PAS"/>
    <property type="match status" value="2"/>
</dbReference>
<dbReference type="Gene3D" id="3.30.450.20">
    <property type="entry name" value="PAS domain"/>
    <property type="match status" value="2"/>
</dbReference>
<evidence type="ECO:0000313" key="12">
    <source>
        <dbReference type="EMBL" id="MVW58388.1"/>
    </source>
</evidence>
<dbReference type="SMART" id="SM00387">
    <property type="entry name" value="HATPase_c"/>
    <property type="match status" value="1"/>
</dbReference>
<evidence type="ECO:0000256" key="1">
    <source>
        <dbReference type="ARBA" id="ARBA00000085"/>
    </source>
</evidence>
<dbReference type="InterPro" id="IPR003661">
    <property type="entry name" value="HisK_dim/P_dom"/>
</dbReference>
<accession>A0A7X3FUT2</accession>
<evidence type="ECO:0000259" key="11">
    <source>
        <dbReference type="PROSITE" id="PS50885"/>
    </source>
</evidence>
<dbReference type="InterPro" id="IPR013656">
    <property type="entry name" value="PAS_4"/>
</dbReference>
<dbReference type="InterPro" id="IPR004358">
    <property type="entry name" value="Sig_transdc_His_kin-like_C"/>
</dbReference>
<keyword evidence="7" id="KW-0175">Coiled coil</keyword>
<dbReference type="Gene3D" id="6.10.340.10">
    <property type="match status" value="1"/>
</dbReference>
<dbReference type="SUPFAM" id="SSF47384">
    <property type="entry name" value="Homodimeric domain of signal transducing histidine kinase"/>
    <property type="match status" value="1"/>
</dbReference>
<dbReference type="InterPro" id="IPR003660">
    <property type="entry name" value="HAMP_dom"/>
</dbReference>
<dbReference type="PANTHER" id="PTHR43304">
    <property type="entry name" value="PHYTOCHROME-LIKE PROTEIN CPH1"/>
    <property type="match status" value="1"/>
</dbReference>
<dbReference type="FunFam" id="3.30.450.20:FF:000099">
    <property type="entry name" value="Sensory box sensor histidine kinase"/>
    <property type="match status" value="1"/>
</dbReference>
<dbReference type="InterPro" id="IPR035965">
    <property type="entry name" value="PAS-like_dom_sf"/>
</dbReference>
<keyword evidence="5" id="KW-0808">Transferase</keyword>
<dbReference type="Pfam" id="PF08448">
    <property type="entry name" value="PAS_4"/>
    <property type="match status" value="1"/>
</dbReference>
<sequence length="855" mass="94060">MRRRSRLPATKRSARTTCCLRATARTASWCLRATDMIDASAPASLARRFAHAAAILTAAAVLLIAGVSFWLIDHQRAQANALLQEREVAFHATTVGHNLEAVVTRLHEVGASPILATALVDSAGKETYLTPFLHGLRQMNGIPLRLLFTDFEGKEIADNGVPGFTDADMAWLRARLENGDDRATLQTGPDGGELLGVVLLRYQRTRTPEGALVYKVRLADLKPTSWAVLAPAPVGRKAAVPHEIAAPVPLPPRLAHVGLVLREDERRLPLPLETSGPQYLLILVVACLLALVVFILAARLAHGLTRDLRRLETFSASLGDDIGTQRAPLEGSREVVSLARALNRMLDRLYEQRARLEEERRKFLQLANNIPQLVWMADPEGNIVWFNDRWHEFTGSPPGSAGAAEWHRYHDPEVLPQVMRRWKEALASGNMAQMTFPLRGADGRYRSFFTSVAPLRDEAGQIVQWFGTCTDVTPLERAERAVRYSEERLQQGLVAARMAVWERDPHSGQVSFSANLHSVFGKSWHNIAELQKLVHPDDRQPLRDTVEQAIRAGGEYRATPRVRRADDGRLAWIDMRGRLGLGADGRSTVVHVVAIDITERKRAEEALQLADRRKDEFLAMLAHELRNPLAPISSAADMLRLAYAGEPRVKQISDIIARQVAHMRHIVNDLLDVSRVTRGLVAVARQPIDLRRVVAEAAEQVRPLVDARRHRLDVALGEAPVMVDGDHTRLVQVVANLLTNAAKYTPEGGHIEVELEAADGQAFLAVRDSGNGIGPDLLPVVFDLFTQASRTLDRAQGGLGLGLALVRKLVELHGGQVDAASAGPGRGSTFTVTLPLLDVKPGSEPVFEKLPETGV</sequence>
<proteinExistence type="predicted"/>
<dbReference type="InterPro" id="IPR000700">
    <property type="entry name" value="PAS-assoc_C"/>
</dbReference>
<evidence type="ECO:0000259" key="9">
    <source>
        <dbReference type="PROSITE" id="PS50109"/>
    </source>
</evidence>
<dbReference type="PROSITE" id="PS50113">
    <property type="entry name" value="PAC"/>
    <property type="match status" value="2"/>
</dbReference>
<dbReference type="SMART" id="SM00091">
    <property type="entry name" value="PAS"/>
    <property type="match status" value="2"/>
</dbReference>
<dbReference type="SMART" id="SM00086">
    <property type="entry name" value="PAC"/>
    <property type="match status" value="2"/>
</dbReference>
<dbReference type="PROSITE" id="PS50109">
    <property type="entry name" value="HIS_KIN"/>
    <property type="match status" value="1"/>
</dbReference>
<evidence type="ECO:0000256" key="6">
    <source>
        <dbReference type="ARBA" id="ARBA00022777"/>
    </source>
</evidence>
<reference evidence="12 13" key="1">
    <citation type="submission" date="2019-12" db="EMBL/GenBank/DDBJ databases">
        <authorList>
            <person name="Li C."/>
            <person name="Zhao J."/>
        </authorList>
    </citation>
    <scope>NUCLEOTIDE SEQUENCE [LARGE SCALE GENOMIC DNA]</scope>
    <source>
        <strain evidence="12 13">NEAU-DD11</strain>
    </source>
</reference>
<evidence type="ECO:0000259" key="10">
    <source>
        <dbReference type="PROSITE" id="PS50113"/>
    </source>
</evidence>
<dbReference type="PRINTS" id="PR00344">
    <property type="entry name" value="BCTRLSENSOR"/>
</dbReference>
<dbReference type="Gene3D" id="3.30.565.10">
    <property type="entry name" value="Histidine kinase-like ATPase, C-terminal domain"/>
    <property type="match status" value="1"/>
</dbReference>
<dbReference type="InterPro" id="IPR003594">
    <property type="entry name" value="HATPase_dom"/>
</dbReference>
<feature type="transmembrane region" description="Helical" evidence="8">
    <location>
        <begin position="49"/>
        <end position="72"/>
    </location>
</feature>
<dbReference type="PROSITE" id="PS50885">
    <property type="entry name" value="HAMP"/>
    <property type="match status" value="1"/>
</dbReference>
<dbReference type="SMART" id="SM00388">
    <property type="entry name" value="HisKA"/>
    <property type="match status" value="1"/>
</dbReference>
<dbReference type="InterPro" id="IPR036890">
    <property type="entry name" value="HATPase_C_sf"/>
</dbReference>
<keyword evidence="6" id="KW-0418">Kinase</keyword>